<gene>
    <name evidence="10" type="ORF">AAY24_16725</name>
</gene>
<dbReference type="Pfam" id="PF22617">
    <property type="entry name" value="HCS_D2"/>
    <property type="match status" value="1"/>
</dbReference>
<dbReference type="PATRIC" id="fig|1543721.4.peg.3458"/>
<keyword evidence="8" id="KW-0535">Nitrogen fixation</keyword>
<dbReference type="GO" id="GO:0019752">
    <property type="term" value="P:carboxylic acid metabolic process"/>
    <property type="evidence" value="ECO:0007669"/>
    <property type="project" value="UniProtKB-UniRule"/>
</dbReference>
<dbReference type="InterPro" id="IPR054691">
    <property type="entry name" value="LeuA/HCS_post-cat"/>
</dbReference>
<dbReference type="Pfam" id="PF00682">
    <property type="entry name" value="HMGL-like"/>
    <property type="match status" value="1"/>
</dbReference>
<evidence type="ECO:0000259" key="9">
    <source>
        <dbReference type="PROSITE" id="PS50991"/>
    </source>
</evidence>
<dbReference type="SUPFAM" id="SSF51569">
    <property type="entry name" value="Aldolase"/>
    <property type="match status" value="1"/>
</dbReference>
<comment type="similarity">
    <text evidence="2 7">Belongs to the alpha-IPM synthase/homocitrate synthase family.</text>
</comment>
<protein>
    <recommendedName>
        <fullName evidence="4 8">Homocitrate synthase</fullName>
        <ecNumber evidence="3 8">2.3.3.14</ecNumber>
    </recommendedName>
</protein>
<evidence type="ECO:0000313" key="11">
    <source>
        <dbReference type="Proteomes" id="UP000034410"/>
    </source>
</evidence>
<dbReference type="PROSITE" id="PS00816">
    <property type="entry name" value="AIPM_HOMOCIT_SYNTH_2"/>
    <property type="match status" value="1"/>
</dbReference>
<dbReference type="PROSITE" id="PS50991">
    <property type="entry name" value="PYR_CT"/>
    <property type="match status" value="1"/>
</dbReference>
<dbReference type="KEGG" id="seds:AAY24_16725"/>
<comment type="catalytic activity">
    <reaction evidence="6 8">
        <text>acetyl-CoA + 2-oxoglutarate + H2O = (2R)-homocitrate + CoA + H(+)</text>
        <dbReference type="Rhea" id="RHEA:12929"/>
        <dbReference type="ChEBI" id="CHEBI:15377"/>
        <dbReference type="ChEBI" id="CHEBI:15378"/>
        <dbReference type="ChEBI" id="CHEBI:16810"/>
        <dbReference type="ChEBI" id="CHEBI:57287"/>
        <dbReference type="ChEBI" id="CHEBI:57288"/>
        <dbReference type="ChEBI" id="CHEBI:58884"/>
        <dbReference type="EC" id="2.3.3.14"/>
    </reaction>
</comment>
<dbReference type="Proteomes" id="UP000034410">
    <property type="component" value="Chromosome"/>
</dbReference>
<evidence type="ECO:0000313" key="10">
    <source>
        <dbReference type="EMBL" id="AKH21718.1"/>
    </source>
</evidence>
<dbReference type="InterPro" id="IPR013477">
    <property type="entry name" value="NifV/FrbC"/>
</dbReference>
<dbReference type="RefSeq" id="WP_046860639.1">
    <property type="nucleotide sequence ID" value="NZ_CP011412.1"/>
</dbReference>
<dbReference type="Gene3D" id="3.20.20.70">
    <property type="entry name" value="Aldolase class I"/>
    <property type="match status" value="1"/>
</dbReference>
<sequence>MITINDTTLRDGEQSAGVAFTLEEKLAIACALDGLGVPELEVGIPAMGVEERESIRVVAGAMQQAQLMVWCRMQSRDIARCRDLGVQRVDLSIPVSDQQIYHKLNRSRDWLLKQIERCVGEALELGLEVCVGGEDASRADPEFLWQVVEMAEQAGAARFRFADTVGIMEPFRVHESIGDLRRICDLEIEMHAHDDLGLATANTLAAIRAGATHVNTTVHGLGERAGNAPLEEVLMGLRRFFGQGLEIDMTHFPAVSELVEQASGRSVGWHKSLVGAGVFTHEAGIHVDGLMKDRLNYQGVDPAELGREHRIVLGKHSGSHAVIQAYADMNIQLTRQQAGFLLQRVRHYTTLHKRPPADQELRQFYLEVNLDLNRPERVGRPQ</sequence>
<dbReference type="NCBIfam" id="TIGR02660">
    <property type="entry name" value="nifV_homocitr"/>
    <property type="match status" value="1"/>
</dbReference>
<proteinExistence type="inferred from homology"/>
<dbReference type="Gene3D" id="1.10.238.260">
    <property type="match status" value="1"/>
</dbReference>
<evidence type="ECO:0000256" key="5">
    <source>
        <dbReference type="ARBA" id="ARBA00022679"/>
    </source>
</evidence>
<dbReference type="InterPro" id="IPR000891">
    <property type="entry name" value="PYR_CT"/>
</dbReference>
<dbReference type="InterPro" id="IPR002034">
    <property type="entry name" value="AIPM/Hcit_synth_CS"/>
</dbReference>
<dbReference type="PANTHER" id="PTHR42880:SF1">
    <property type="entry name" value="ISOPROPYLMALATE_HOMOCITRATE_CITRAMALATE SYNTHASE FAMILY PROTEIN"/>
    <property type="match status" value="1"/>
</dbReference>
<evidence type="ECO:0000256" key="7">
    <source>
        <dbReference type="RuleBase" id="RU003523"/>
    </source>
</evidence>
<dbReference type="OrthoDB" id="9803573at2"/>
<dbReference type="GO" id="GO:0009399">
    <property type="term" value="P:nitrogen fixation"/>
    <property type="evidence" value="ECO:0007669"/>
    <property type="project" value="UniProtKB-UniRule"/>
</dbReference>
<organism evidence="10 11">
    <name type="scientific">Sedimenticola thiotaurini</name>
    <dbReference type="NCBI Taxonomy" id="1543721"/>
    <lineage>
        <taxon>Bacteria</taxon>
        <taxon>Pseudomonadati</taxon>
        <taxon>Pseudomonadota</taxon>
        <taxon>Gammaproteobacteria</taxon>
        <taxon>Chromatiales</taxon>
        <taxon>Sedimenticolaceae</taxon>
        <taxon>Sedimenticola</taxon>
    </lineage>
</organism>
<evidence type="ECO:0000256" key="6">
    <source>
        <dbReference type="ARBA" id="ARBA00048019"/>
    </source>
</evidence>
<evidence type="ECO:0000256" key="4">
    <source>
        <dbReference type="ARBA" id="ARBA00020735"/>
    </source>
</evidence>
<reference evidence="10 11" key="1">
    <citation type="journal article" date="2015" name="Genome Announc.">
        <title>Complete Genome Sequence of Sedimenticola thiotaurini Strain SIP-G1, a Polyphosphate- and Polyhydroxyalkanoate-Accumulating Sulfur-Oxidizing Gammaproteobacterium Isolated from Salt Marsh Sediments.</title>
        <authorList>
            <person name="Flood B.E."/>
            <person name="Jones D.S."/>
            <person name="Bailey J.V."/>
        </authorList>
    </citation>
    <scope>NUCLEOTIDE SEQUENCE [LARGE SCALE GENOMIC DNA]</scope>
    <source>
        <strain evidence="10 11">SIP-G1</strain>
    </source>
</reference>
<accession>A0A0F7K446</accession>
<keyword evidence="5 7" id="KW-0808">Transferase</keyword>
<name>A0A0F7K446_9GAMM</name>
<evidence type="ECO:0000256" key="1">
    <source>
        <dbReference type="ARBA" id="ARBA00003050"/>
    </source>
</evidence>
<dbReference type="CDD" id="cd07939">
    <property type="entry name" value="DRE_TIM_NifV"/>
    <property type="match status" value="1"/>
</dbReference>
<dbReference type="InterPro" id="IPR013785">
    <property type="entry name" value="Aldolase_TIM"/>
</dbReference>
<feature type="domain" description="Pyruvate carboxyltransferase" evidence="9">
    <location>
        <begin position="2"/>
        <end position="253"/>
    </location>
</feature>
<evidence type="ECO:0000256" key="8">
    <source>
        <dbReference type="RuleBase" id="RU367143"/>
    </source>
</evidence>
<comment type="function">
    <text evidence="1 8">This protein is a Fe-Mo-cofactor biosynthetic component.</text>
</comment>
<dbReference type="PANTHER" id="PTHR42880">
    <property type="entry name" value="HOMOCITRATE SYNTHASE"/>
    <property type="match status" value="1"/>
</dbReference>
<dbReference type="EMBL" id="CP011412">
    <property type="protein sequence ID" value="AKH21718.1"/>
    <property type="molecule type" value="Genomic_DNA"/>
</dbReference>
<dbReference type="GO" id="GO:0004410">
    <property type="term" value="F:homocitrate synthase activity"/>
    <property type="evidence" value="ECO:0007669"/>
    <property type="project" value="UniProtKB-UniRule"/>
</dbReference>
<dbReference type="EC" id="2.3.3.14" evidence="3 8"/>
<evidence type="ECO:0000256" key="3">
    <source>
        <dbReference type="ARBA" id="ARBA00012974"/>
    </source>
</evidence>
<dbReference type="PROSITE" id="PS00815">
    <property type="entry name" value="AIPM_HOMOCIT_SYNTH_1"/>
    <property type="match status" value="1"/>
</dbReference>
<dbReference type="AlphaFoldDB" id="A0A0F7K446"/>
<evidence type="ECO:0000256" key="2">
    <source>
        <dbReference type="ARBA" id="ARBA00006154"/>
    </source>
</evidence>
<keyword evidence="11" id="KW-1185">Reference proteome</keyword>